<feature type="compositionally biased region" description="Acidic residues" evidence="1">
    <location>
        <begin position="706"/>
        <end position="716"/>
    </location>
</feature>
<feature type="compositionally biased region" description="Polar residues" evidence="1">
    <location>
        <begin position="23"/>
        <end position="38"/>
    </location>
</feature>
<feature type="region of interest" description="Disordered" evidence="1">
    <location>
        <begin position="514"/>
        <end position="559"/>
    </location>
</feature>
<feature type="domain" description="CCHC-type" evidence="2">
    <location>
        <begin position="471"/>
        <end position="487"/>
    </location>
</feature>
<feature type="region of interest" description="Disordered" evidence="1">
    <location>
        <begin position="608"/>
        <end position="660"/>
    </location>
</feature>
<evidence type="ECO:0000256" key="1">
    <source>
        <dbReference type="SAM" id="MobiDB-lite"/>
    </source>
</evidence>
<feature type="compositionally biased region" description="Low complexity" evidence="1">
    <location>
        <begin position="694"/>
        <end position="705"/>
    </location>
</feature>
<comment type="caution">
    <text evidence="3">The sequence shown here is derived from an EMBL/GenBank/DDBJ whole genome shotgun (WGS) entry which is preliminary data.</text>
</comment>
<accession>A0A915YVN1</accession>
<dbReference type="EMBL" id="CAGKOT010000005">
    <property type="protein sequence ID" value="CAB5342091.1"/>
    <property type="molecule type" value="Genomic_DNA"/>
</dbReference>
<dbReference type="AlphaFoldDB" id="A0A915YVN1"/>
<evidence type="ECO:0000259" key="2">
    <source>
        <dbReference type="SMART" id="SM00343"/>
    </source>
</evidence>
<dbReference type="GO" id="GO:0003676">
    <property type="term" value="F:nucleic acid binding"/>
    <property type="evidence" value="ECO:0007669"/>
    <property type="project" value="InterPro"/>
</dbReference>
<sequence>MSGNAKRGGRGGRQTRSSSRNSQAGGSRPTSPENQFTFSAPKETASHHESIWNTYRKKPQPTSDKKLTEAKEAERAMDMEKSIVQDTYGPNSKSSSGNDKGKATDKSKAVAKDLSRDPPLPPQNIVNNVNGTNKVPTLNKEIPSTPHKDQQQSVVLPNQDKINLQADQGSQPMDVDPSNSNKDPSIITIEKVKEHIAIVPYGELLGGKTTKLSKIKKALKTYNIQYNTQLPVVQIGKQGAKVSFLDKEKFDQFLKMEIVIQEQKEGDSGEVFNVKLQPTPLKPEKVATTNDKDSDTSLNSNSRTIQVIDIPAFRQVREIRESFEDLGEIEKIYTRGAGLYQVAFITYKDATSIDYFNEQWSYHINKDIVRVLPLLLSKEEREKRKQFSLRLSGLHYQTSGYDLKEVMTQCKGKTCFIPAVMIRGKYQRCRYAYIHFSSQDDLVAAKQMNIEFKKGNAGTRQLYWSKEEDRICNICGNPTHMAKDCTNKDINKSQSKRFVSGTDNWKNLKKSYADAAKSKQKPRNSFKSNNNIPSGSRDQGRPRNNHDNNDDDSDDFNNHPMFLKFKEQIINTIRKVEDKLLNMESLITDTGKQIGEVVTAQQALKCDKAHPVPVSKKKKNPQSDNNTEVKAKRRCKSDSESSEDEDELANKSTIQSQQLQKSDQNIQNIVAQQKQIQQNHQETKSLLSSLYNMLSGGPSASSLLGDNDEVFDDSAV</sequence>
<feature type="compositionally biased region" description="Basic and acidic residues" evidence="1">
    <location>
        <begin position="63"/>
        <end position="83"/>
    </location>
</feature>
<dbReference type="Proteomes" id="UP000684084">
    <property type="component" value="Unassembled WGS sequence"/>
</dbReference>
<gene>
    <name evidence="3" type="ORF">CHRIB12_LOCUS3739</name>
</gene>
<feature type="region of interest" description="Disordered" evidence="1">
    <location>
        <begin position="1"/>
        <end position="153"/>
    </location>
</feature>
<feature type="compositionally biased region" description="Polar residues" evidence="1">
    <location>
        <begin position="124"/>
        <end position="136"/>
    </location>
</feature>
<organism evidence="3 4">
    <name type="scientific">Rhizophagus irregularis</name>
    <dbReference type="NCBI Taxonomy" id="588596"/>
    <lineage>
        <taxon>Eukaryota</taxon>
        <taxon>Fungi</taxon>
        <taxon>Fungi incertae sedis</taxon>
        <taxon>Mucoromycota</taxon>
        <taxon>Glomeromycotina</taxon>
        <taxon>Glomeromycetes</taxon>
        <taxon>Glomerales</taxon>
        <taxon>Glomeraceae</taxon>
        <taxon>Rhizophagus</taxon>
    </lineage>
</organism>
<evidence type="ECO:0000313" key="3">
    <source>
        <dbReference type="EMBL" id="CAB5342091.1"/>
    </source>
</evidence>
<proteinExistence type="predicted"/>
<dbReference type="OrthoDB" id="2408417at2759"/>
<reference evidence="3" key="1">
    <citation type="submission" date="2020-05" db="EMBL/GenBank/DDBJ databases">
        <authorList>
            <person name="Rincon C."/>
            <person name="Sanders R I."/>
            <person name="Robbins C."/>
            <person name="Chaturvedi A."/>
        </authorList>
    </citation>
    <scope>NUCLEOTIDE SEQUENCE</scope>
    <source>
        <strain evidence="3">CHB12</strain>
    </source>
</reference>
<evidence type="ECO:0000313" key="4">
    <source>
        <dbReference type="Proteomes" id="UP000684084"/>
    </source>
</evidence>
<protein>
    <recommendedName>
        <fullName evidence="2">CCHC-type domain-containing protein</fullName>
    </recommendedName>
</protein>
<dbReference type="InterPro" id="IPR001878">
    <property type="entry name" value="Znf_CCHC"/>
</dbReference>
<feature type="compositionally biased region" description="Polar residues" evidence="1">
    <location>
        <begin position="525"/>
        <end position="537"/>
    </location>
</feature>
<feature type="compositionally biased region" description="Basic and acidic residues" evidence="1">
    <location>
        <begin position="538"/>
        <end position="548"/>
    </location>
</feature>
<feature type="compositionally biased region" description="Basic and acidic residues" evidence="1">
    <location>
        <begin position="99"/>
        <end position="116"/>
    </location>
</feature>
<feature type="compositionally biased region" description="Polar residues" evidence="1">
    <location>
        <begin position="650"/>
        <end position="660"/>
    </location>
</feature>
<dbReference type="SMART" id="SM00343">
    <property type="entry name" value="ZnF_C2HC"/>
    <property type="match status" value="1"/>
</dbReference>
<dbReference type="GO" id="GO:0008270">
    <property type="term" value="F:zinc ion binding"/>
    <property type="evidence" value="ECO:0007669"/>
    <property type="project" value="InterPro"/>
</dbReference>
<name>A0A915YVN1_9GLOM</name>
<feature type="region of interest" description="Disordered" evidence="1">
    <location>
        <begin position="691"/>
        <end position="716"/>
    </location>
</feature>